<evidence type="ECO:0000259" key="13">
    <source>
        <dbReference type="PROSITE" id="PS50835"/>
    </source>
</evidence>
<reference evidence="14 15" key="1">
    <citation type="submission" date="2024-01" db="EMBL/GenBank/DDBJ databases">
        <title>The genome of the rayed Mediterranean limpet Patella caerulea (Linnaeus, 1758).</title>
        <authorList>
            <person name="Anh-Thu Weber A."/>
            <person name="Halstead-Nussloch G."/>
        </authorList>
    </citation>
    <scope>NUCLEOTIDE SEQUENCE [LARGE SCALE GENOMIC DNA]</scope>
    <source>
        <strain evidence="14">AATW-2023a</strain>
        <tissue evidence="14">Whole specimen</tissue>
    </source>
</reference>
<keyword evidence="3" id="KW-0732">Signal</keyword>
<evidence type="ECO:0000256" key="11">
    <source>
        <dbReference type="SAM" id="MobiDB-lite"/>
    </source>
</evidence>
<evidence type="ECO:0000256" key="9">
    <source>
        <dbReference type="ARBA" id="ARBA00061655"/>
    </source>
</evidence>
<feature type="region of interest" description="Disordered" evidence="11">
    <location>
        <begin position="1510"/>
        <end position="1535"/>
    </location>
</feature>
<dbReference type="GO" id="GO:0007156">
    <property type="term" value="P:homophilic cell adhesion via plasma membrane adhesion molecules"/>
    <property type="evidence" value="ECO:0007669"/>
    <property type="project" value="TreeGrafter"/>
</dbReference>
<evidence type="ECO:0000256" key="8">
    <source>
        <dbReference type="ARBA" id="ARBA00023319"/>
    </source>
</evidence>
<dbReference type="InterPro" id="IPR013783">
    <property type="entry name" value="Ig-like_fold"/>
</dbReference>
<feature type="compositionally biased region" description="Polar residues" evidence="11">
    <location>
        <begin position="503"/>
        <end position="517"/>
    </location>
</feature>
<sequence length="1946" mass="218195">MAEYTGKDEAVLQKLLDNCAEYQERRKIRAALRDCRPQKHSDPPAVLRGNGAKVRTYNERKDNGSQYRVDNSSRGNDKLSKDASKHRVVNKPPVYDSTSRLTSRLNNIGNIKTHLLLTSPKDHKESLKSDTSSHRSTQLHTTPRRHGSKDTQAQTYKQNEAGRNLLSNKKLDQYSLPSESSYSLTSKKSSNTGPKLSDISKLPEKYEVKKSNNLSDPLSNRNALDTKCQPVRNKDIFSKARSNKVPANITPLPRSESAQALQNNQTIEDRRQIYLDKASENSTNEILQNPPFIRSEPLRRSLPISGNVPSDVAVPKKELKSNIRTSLPLVQLGSSGSFNLESRNRPARRVSFEEGSKKFEISMASALDSDVQKSKDKKSFDDIDSEEELKTLLNQTTDLSERKKIRLRIKDIREKEILASRERWSLASREIKGDNQHVDYDKIEDAEKLKTLLNETSDYEEKRKIRSAIRQLRKQTELEKVSTVASVPQRSSSLTVPKKLNNSDRSNLSESNLNRGLSPQIGRAGSVCVTQFSARGDNSPLGADRKLTNENKVKRETDSYLCVKDNGPQQEISKTNTLTHRSGRKSIDEDIIKHVKKDLTAWDRHEAKKTYHTTKAASSNTPLTNSDRTNKDTEEKKSVLSRAQQHKETFVLLKKKVRESLSQSTESLLKLHKSSATKEQCEQNLRTESPLSEDVFKKDLLEKSQRHSVTSSPNKKFDDRKNTYAADDSAVTPVRKRSRVEMERAFTDILNDLEVKAVKSPDLKEIENHDQSFNNSVSSENIQLLNTENTKLSNKMDEVNGNRVITTLKPIIFNECTTPMQSMDENVTSAITNISLKTEENNNIELNGPGLETIEEDKDILIQKRSPGLQLSTDSVEDEADGCEETGQISPLVSDLQPRSFIQKRSLIRSKSLNLRPTSPTNCKIDVQREEDGTIKVQQTTQCNNKNRIVTITTRKYQTPDEANAEVRDTVVETKFSSPGGSQFTERDEIHTKKRITSRGSNYFERSALVTKRVKDREGGEIIQQDVTDEKSNQSVTSGLSWGDRTTSHKLVSKPAPETVPMIGDTKKSHAILVLNKLNVSKASSGYGSVSGSEEEDKEDILDGKIERPSGCPSVVTPLKDVEVTEGSDVTLECVLIGSPTPEITWYQDKESITPSTNFMVLFDVESGKASLKIADTPLSCNGVISCFIKNDLGEAETKCQFTVKKKPKHAPMFLELLHDTKVPEGHSTTLVCRVLEAETVSWYKDGIIQKNSPDFKQTFDGEFTKLEIGEVFLDDVGTYSCVAKNDLGEKKTSCKLRVTACSSETSVVPMFLTRLTNKSVQDGSCLVLECDVIGTPEPKVMWMRNDSSLPDYTDYCESYDGRLARLEIPVITIKDAGRYEIVAENSAGRVSMDSIITIQASQSPPTITQPLSNKTGRAGDRVKLQCGIFGTPKPTITWRKNGMVIGQTKDFVQSYNINNVASLEISGICEQDSGSYECVATNPGGETSCTCQLIVEASTNSFFSSSPSPYSQTIIQEPPPTTVYPSDKPSKPSVSQLRMQFQVGSNQSEAPKSSIRRWHSLPPQENKFSVHKGEISSHSRYTVRDPPVTNYNTFTMSSYDHITNEEELQKLMNETESFDEKKKIRTRIRTLHEEQRADYDKKRRELEQENEKAMRRKYEIADEEKQRKMDVYKNAPPTGVTATSGTNVLADKQKLADAEKQKKLAGYSQVAETKTGGSSTTVKKTTLTKTTTPMGMSYGKQPADQAAKELTNKILSNCGYGTSGQISVKTESWNSKDGLVEKSQKKESWGGGTKGAMAAFKQMDKSSPAQLGKPKITRSPSAIKQMLLEWTKAMTREYENVEVTNFSSSWNNGMAFCALIHHFYPDSFDFSKLDPKKRRDNFNLAFDKAEELADIAPLLDVEDMVRMKNPDWKCVFTYVQSFYRKLRDHERNKAAPAALPKTVEQ</sequence>
<dbReference type="InterPro" id="IPR013098">
    <property type="entry name" value="Ig_I-set"/>
</dbReference>
<dbReference type="Pfam" id="PF00307">
    <property type="entry name" value="CH"/>
    <property type="match status" value="1"/>
</dbReference>
<dbReference type="CDD" id="cd21200">
    <property type="entry name" value="CH_SMTN-like"/>
    <property type="match status" value="1"/>
</dbReference>
<dbReference type="EMBL" id="JAZGQO010000002">
    <property type="protein sequence ID" value="KAK6191503.1"/>
    <property type="molecule type" value="Genomic_DNA"/>
</dbReference>
<dbReference type="FunFam" id="2.60.40.10:FF:000107">
    <property type="entry name" value="Myosin, light chain kinase a"/>
    <property type="match status" value="2"/>
</dbReference>
<dbReference type="Pfam" id="PF07679">
    <property type="entry name" value="I-set"/>
    <property type="match status" value="4"/>
</dbReference>
<dbReference type="InterPro" id="IPR036872">
    <property type="entry name" value="CH_dom_sf"/>
</dbReference>
<evidence type="ECO:0000256" key="5">
    <source>
        <dbReference type="ARBA" id="ARBA00023054"/>
    </source>
</evidence>
<evidence type="ECO:0000256" key="1">
    <source>
        <dbReference type="ARBA" id="ARBA00022433"/>
    </source>
</evidence>
<feature type="compositionally biased region" description="Basic and acidic residues" evidence="11">
    <location>
        <begin position="75"/>
        <end position="85"/>
    </location>
</feature>
<evidence type="ECO:0000256" key="3">
    <source>
        <dbReference type="ARBA" id="ARBA00022729"/>
    </source>
</evidence>
<feature type="coiled-coil region" evidence="10">
    <location>
        <begin position="1630"/>
        <end position="1664"/>
    </location>
</feature>
<keyword evidence="5 10" id="KW-0175">Coiled coil</keyword>
<feature type="compositionally biased region" description="Polar residues" evidence="11">
    <location>
        <begin position="483"/>
        <end position="495"/>
    </location>
</feature>
<dbReference type="PROSITE" id="PS50835">
    <property type="entry name" value="IG_LIKE"/>
    <property type="match status" value="4"/>
</dbReference>
<evidence type="ECO:0000256" key="10">
    <source>
        <dbReference type="SAM" id="Coils"/>
    </source>
</evidence>
<dbReference type="Gene3D" id="1.10.418.10">
    <property type="entry name" value="Calponin-like domain"/>
    <property type="match status" value="1"/>
</dbReference>
<keyword evidence="8" id="KW-0393">Immunoglobulin domain</keyword>
<evidence type="ECO:0000256" key="6">
    <source>
        <dbReference type="ARBA" id="ARBA00023157"/>
    </source>
</evidence>
<keyword evidence="4" id="KW-0130">Cell adhesion</keyword>
<dbReference type="InterPro" id="IPR003598">
    <property type="entry name" value="Ig_sub2"/>
</dbReference>
<dbReference type="InterPro" id="IPR007110">
    <property type="entry name" value="Ig-like_dom"/>
</dbReference>
<keyword evidence="6" id="KW-1015">Disulfide bond</keyword>
<evidence type="ECO:0000313" key="14">
    <source>
        <dbReference type="EMBL" id="KAK6191503.1"/>
    </source>
</evidence>
<evidence type="ECO:0000313" key="15">
    <source>
        <dbReference type="Proteomes" id="UP001347796"/>
    </source>
</evidence>
<evidence type="ECO:0000256" key="4">
    <source>
        <dbReference type="ARBA" id="ARBA00022889"/>
    </source>
</evidence>
<feature type="domain" description="Calponin-homology (CH)" evidence="12">
    <location>
        <begin position="1822"/>
        <end position="1928"/>
    </location>
</feature>
<feature type="region of interest" description="Disordered" evidence="11">
    <location>
        <begin position="482"/>
        <end position="520"/>
    </location>
</feature>
<dbReference type="FunFam" id="1.10.418.10:FF:000009">
    <property type="entry name" value="smoothelin isoform X2"/>
    <property type="match status" value="1"/>
</dbReference>
<feature type="compositionally biased region" description="Polar residues" evidence="11">
    <location>
        <begin position="613"/>
        <end position="627"/>
    </location>
</feature>
<feature type="compositionally biased region" description="Basic and acidic residues" evidence="11">
    <location>
        <begin position="120"/>
        <end position="133"/>
    </location>
</feature>
<dbReference type="InterPro" id="IPR003599">
    <property type="entry name" value="Ig_sub"/>
</dbReference>
<dbReference type="SUPFAM" id="SSF48726">
    <property type="entry name" value="Immunoglobulin"/>
    <property type="match status" value="4"/>
</dbReference>
<dbReference type="GO" id="GO:0005886">
    <property type="term" value="C:plasma membrane"/>
    <property type="evidence" value="ECO:0007669"/>
    <property type="project" value="TreeGrafter"/>
</dbReference>
<dbReference type="SMART" id="SM00409">
    <property type="entry name" value="IG"/>
    <property type="match status" value="4"/>
</dbReference>
<keyword evidence="2" id="KW-0597">Phosphoprotein</keyword>
<keyword evidence="15" id="KW-1185">Reference proteome</keyword>
<feature type="domain" description="Ig-like" evidence="13">
    <location>
        <begin position="1310"/>
        <end position="1398"/>
    </location>
</feature>
<dbReference type="SMART" id="SM00033">
    <property type="entry name" value="CH"/>
    <property type="match status" value="1"/>
</dbReference>
<comment type="caution">
    <text evidence="14">The sequence shown here is derived from an EMBL/GenBank/DDBJ whole genome shotgun (WGS) entry which is preliminary data.</text>
</comment>
<feature type="compositionally biased region" description="Basic and acidic residues" evidence="11">
    <location>
        <begin position="628"/>
        <end position="638"/>
    </location>
</feature>
<dbReference type="InterPro" id="IPR036179">
    <property type="entry name" value="Ig-like_dom_sf"/>
</dbReference>
<proteinExistence type="inferred from homology"/>
<feature type="compositionally biased region" description="Polar residues" evidence="11">
    <location>
        <begin position="211"/>
        <end position="223"/>
    </location>
</feature>
<comment type="similarity">
    <text evidence="9">Belongs to the smoothelin family.</text>
</comment>
<gene>
    <name evidence="14" type="ORF">SNE40_003173</name>
</gene>
<feature type="region of interest" description="Disordered" evidence="11">
    <location>
        <begin position="57"/>
        <end position="100"/>
    </location>
</feature>
<dbReference type="Pfam" id="PF12510">
    <property type="entry name" value="Smoothelin"/>
    <property type="match status" value="4"/>
</dbReference>
<dbReference type="GO" id="GO:0008046">
    <property type="term" value="F:axon guidance receptor activity"/>
    <property type="evidence" value="ECO:0007669"/>
    <property type="project" value="TreeGrafter"/>
</dbReference>
<evidence type="ECO:0008006" key="16">
    <source>
        <dbReference type="Google" id="ProtNLM"/>
    </source>
</evidence>
<dbReference type="GO" id="GO:0030424">
    <property type="term" value="C:axon"/>
    <property type="evidence" value="ECO:0007669"/>
    <property type="project" value="TreeGrafter"/>
</dbReference>
<feature type="region of interest" description="Disordered" evidence="11">
    <location>
        <begin position="210"/>
        <end position="229"/>
    </location>
</feature>
<dbReference type="Proteomes" id="UP001347796">
    <property type="component" value="Unassembled WGS sequence"/>
</dbReference>
<feature type="compositionally biased region" description="Low complexity" evidence="11">
    <location>
        <begin position="174"/>
        <end position="190"/>
    </location>
</feature>
<dbReference type="GO" id="GO:0043025">
    <property type="term" value="C:neuronal cell body"/>
    <property type="evidence" value="ECO:0007669"/>
    <property type="project" value="TreeGrafter"/>
</dbReference>
<evidence type="ECO:0000256" key="7">
    <source>
        <dbReference type="ARBA" id="ARBA00023179"/>
    </source>
</evidence>
<feature type="region of interest" description="Disordered" evidence="11">
    <location>
        <begin position="610"/>
        <end position="643"/>
    </location>
</feature>
<name>A0AAN8KAG8_PATCE</name>
<accession>A0AAN8KAG8</accession>
<keyword evidence="7" id="KW-0514">Muscle protein</keyword>
<organism evidence="14 15">
    <name type="scientific">Patella caerulea</name>
    <name type="common">Rayed Mediterranean limpet</name>
    <dbReference type="NCBI Taxonomy" id="87958"/>
    <lineage>
        <taxon>Eukaryota</taxon>
        <taxon>Metazoa</taxon>
        <taxon>Spiralia</taxon>
        <taxon>Lophotrochozoa</taxon>
        <taxon>Mollusca</taxon>
        <taxon>Gastropoda</taxon>
        <taxon>Patellogastropoda</taxon>
        <taxon>Patelloidea</taxon>
        <taxon>Patellidae</taxon>
        <taxon>Patella</taxon>
    </lineage>
</organism>
<dbReference type="GO" id="GO:0050808">
    <property type="term" value="P:synapse organization"/>
    <property type="evidence" value="ECO:0007669"/>
    <property type="project" value="TreeGrafter"/>
</dbReference>
<feature type="domain" description="Ig-like" evidence="13">
    <location>
        <begin position="1113"/>
        <end position="1203"/>
    </location>
</feature>
<dbReference type="PANTHER" id="PTHR45080">
    <property type="entry name" value="CONTACTIN 5"/>
    <property type="match status" value="1"/>
</dbReference>
<feature type="domain" description="Ig-like" evidence="13">
    <location>
        <begin position="1406"/>
        <end position="1497"/>
    </location>
</feature>
<dbReference type="PANTHER" id="PTHR45080:SF8">
    <property type="entry name" value="IG-LIKE DOMAIN-CONTAINING PROTEIN"/>
    <property type="match status" value="1"/>
</dbReference>
<feature type="region of interest" description="Disordered" evidence="11">
    <location>
        <begin position="1028"/>
        <end position="1049"/>
    </location>
</feature>
<dbReference type="FunFam" id="2.60.40.10:FF:000032">
    <property type="entry name" value="palladin isoform X1"/>
    <property type="match status" value="1"/>
</dbReference>
<feature type="domain" description="Ig-like" evidence="13">
    <location>
        <begin position="1212"/>
        <end position="1300"/>
    </location>
</feature>
<dbReference type="GO" id="GO:0032982">
    <property type="term" value="C:myosin filament"/>
    <property type="evidence" value="ECO:0007669"/>
    <property type="project" value="UniProtKB-KW"/>
</dbReference>
<dbReference type="PROSITE" id="PS50021">
    <property type="entry name" value="CH"/>
    <property type="match status" value="1"/>
</dbReference>
<feature type="region of interest" description="Disordered" evidence="11">
    <location>
        <begin position="704"/>
        <end position="734"/>
    </location>
</feature>
<feature type="compositionally biased region" description="Polar residues" evidence="11">
    <location>
        <begin position="64"/>
        <end position="74"/>
    </location>
</feature>
<dbReference type="Gene3D" id="2.60.40.10">
    <property type="entry name" value="Immunoglobulins"/>
    <property type="match status" value="4"/>
</dbReference>
<dbReference type="SMART" id="SM00408">
    <property type="entry name" value="IGc2"/>
    <property type="match status" value="4"/>
</dbReference>
<dbReference type="InterPro" id="IPR050958">
    <property type="entry name" value="Cell_Adh-Cytoskel_Orgn"/>
</dbReference>
<dbReference type="InterPro" id="IPR001715">
    <property type="entry name" value="CH_dom"/>
</dbReference>
<keyword evidence="1" id="KW-0787">Thick filament</keyword>
<evidence type="ECO:0000259" key="12">
    <source>
        <dbReference type="PROSITE" id="PS50021"/>
    </source>
</evidence>
<protein>
    <recommendedName>
        <fullName evidence="16">Smoothelin</fullName>
    </recommendedName>
</protein>
<evidence type="ECO:0000256" key="2">
    <source>
        <dbReference type="ARBA" id="ARBA00022553"/>
    </source>
</evidence>
<dbReference type="FunFam" id="2.60.40.10:FF:000557">
    <property type="entry name" value="Myosin binding protein Ha"/>
    <property type="match status" value="1"/>
</dbReference>
<feature type="region of interest" description="Disordered" evidence="11">
    <location>
        <begin position="116"/>
        <end position="204"/>
    </location>
</feature>
<dbReference type="InterPro" id="IPR022189">
    <property type="entry name" value="SMTN"/>
</dbReference>
<dbReference type="SUPFAM" id="SSF47576">
    <property type="entry name" value="Calponin-homology domain, CH-domain"/>
    <property type="match status" value="1"/>
</dbReference>